<organism evidence="1 2">
    <name type="scientific">Mesorhizobium australicum</name>
    <dbReference type="NCBI Taxonomy" id="536018"/>
    <lineage>
        <taxon>Bacteria</taxon>
        <taxon>Pseudomonadati</taxon>
        <taxon>Pseudomonadota</taxon>
        <taxon>Alphaproteobacteria</taxon>
        <taxon>Hyphomicrobiales</taxon>
        <taxon>Phyllobacteriaceae</taxon>
        <taxon>Mesorhizobium</taxon>
    </lineage>
</organism>
<sequence>MTRSESPLPKTSRRGILKALLFALPAIALFKYIRPTQHDDIVEVDGWILKRSDLA</sequence>
<protein>
    <submittedName>
        <fullName evidence="1">Uncharacterized protein</fullName>
    </submittedName>
</protein>
<dbReference type="AlphaFoldDB" id="A0A1X7NKR7"/>
<dbReference type="EMBL" id="FXBL01000004">
    <property type="protein sequence ID" value="SMH37628.1"/>
    <property type="molecule type" value="Genomic_DNA"/>
</dbReference>
<keyword evidence="2" id="KW-1185">Reference proteome</keyword>
<dbReference type="Proteomes" id="UP000193083">
    <property type="component" value="Unassembled WGS sequence"/>
</dbReference>
<reference evidence="1 2" key="1">
    <citation type="submission" date="2017-04" db="EMBL/GenBank/DDBJ databases">
        <authorList>
            <person name="Afonso C.L."/>
            <person name="Miller P.J."/>
            <person name="Scott M.A."/>
            <person name="Spackman E."/>
            <person name="Goraichik I."/>
            <person name="Dimitrov K.M."/>
            <person name="Suarez D.L."/>
            <person name="Swayne D.E."/>
        </authorList>
    </citation>
    <scope>NUCLEOTIDE SEQUENCE [LARGE SCALE GENOMIC DNA]</scope>
    <source>
        <strain evidence="1 2">B5P</strain>
    </source>
</reference>
<evidence type="ECO:0000313" key="1">
    <source>
        <dbReference type="EMBL" id="SMH37628.1"/>
    </source>
</evidence>
<dbReference type="RefSeq" id="WP_176247478.1">
    <property type="nucleotide sequence ID" value="NZ_FXBL01000004.1"/>
</dbReference>
<name>A0A1X7NKR7_9HYPH</name>
<accession>A0A1X7NKR7</accession>
<gene>
    <name evidence="1" type="ORF">SAMN02982922_1925</name>
</gene>
<proteinExistence type="predicted"/>
<evidence type="ECO:0000313" key="2">
    <source>
        <dbReference type="Proteomes" id="UP000193083"/>
    </source>
</evidence>